<dbReference type="EMBL" id="CP043839">
    <property type="protein sequence ID" value="WOF13296.1"/>
    <property type="molecule type" value="Genomic_DNA"/>
</dbReference>
<name>A0ABZ0FYM9_9BACT</name>
<evidence type="ECO:0000259" key="1">
    <source>
        <dbReference type="Pfam" id="PF14322"/>
    </source>
</evidence>
<dbReference type="PROSITE" id="PS51257">
    <property type="entry name" value="PROKAR_LIPOPROTEIN"/>
    <property type="match status" value="1"/>
</dbReference>
<dbReference type="Proteomes" id="UP001302374">
    <property type="component" value="Chromosome"/>
</dbReference>
<organism evidence="2 3">
    <name type="scientific">Butyricimonas paravirosa</name>
    <dbReference type="NCBI Taxonomy" id="1472417"/>
    <lineage>
        <taxon>Bacteria</taxon>
        <taxon>Pseudomonadati</taxon>
        <taxon>Bacteroidota</taxon>
        <taxon>Bacteroidia</taxon>
        <taxon>Bacteroidales</taxon>
        <taxon>Odoribacteraceae</taxon>
        <taxon>Butyricimonas</taxon>
    </lineage>
</organism>
<gene>
    <name evidence="2" type="ORF">F1644_13950</name>
</gene>
<evidence type="ECO:0000313" key="2">
    <source>
        <dbReference type="EMBL" id="WOF13296.1"/>
    </source>
</evidence>
<keyword evidence="3" id="KW-1185">Reference proteome</keyword>
<dbReference type="Pfam" id="PF14322">
    <property type="entry name" value="SusD-like_3"/>
    <property type="match status" value="1"/>
</dbReference>
<evidence type="ECO:0000313" key="3">
    <source>
        <dbReference type="Proteomes" id="UP001302374"/>
    </source>
</evidence>
<dbReference type="InterPro" id="IPR011990">
    <property type="entry name" value="TPR-like_helical_dom_sf"/>
</dbReference>
<feature type="domain" description="SusD-like N-terminal" evidence="1">
    <location>
        <begin position="23"/>
        <end position="214"/>
    </location>
</feature>
<dbReference type="Gene3D" id="1.25.40.390">
    <property type="match status" value="2"/>
</dbReference>
<dbReference type="SUPFAM" id="SSF48452">
    <property type="entry name" value="TPR-like"/>
    <property type="match status" value="1"/>
</dbReference>
<reference evidence="2 3" key="1">
    <citation type="submission" date="2019-09" db="EMBL/GenBank/DDBJ databases">
        <title>Butyricimonas paravirosa DSM 105722 (=214-4 = JCM 18677 = CCUG 65563).</title>
        <authorList>
            <person name="Le Roy T."/>
            <person name="Cani P.D."/>
        </authorList>
    </citation>
    <scope>NUCLEOTIDE SEQUENCE [LARGE SCALE GENOMIC DNA]</scope>
    <source>
        <strain evidence="2 3">DSM 105722</strain>
    </source>
</reference>
<accession>A0ABZ0FYM9</accession>
<proteinExistence type="predicted"/>
<sequence>MRITMRNIILSVFLFALMGCNNWLDVNPRTEMKEDELLSSEDGYKSALTGVYIQLSLAPLYGCNTSFYFPEMLARTWTIPSSSRSLVDYYLGRWDYKQKDVESLIEKIWKGYYTCIAHLNEILKTVDKDQNLFQNGNYELIKGEALGLRGFLHLELLRMFGPIPGETAANQLAIPYVEELTKDPNKLLTLTYSEVITKIIKDLDEAEQYLKEDPIMAEEDPTDEWQKNRGYRFNYYAVKAAKARYYRWIGNAPKAAQYAQEVIDSKKFALATENDYSSSGGLVMLKEHLFGVHSQNHQSIIEPYFSGSDPLLTQSTNYIQTAYENITGDIRNVTNRYWQSKQSPDYWWITVNYFLKYMDGSDFESPNTIPVLRLAEMYLILTESASQDVAKPYFYQYLIARNVTLSWVDDVADSEKLKARLEKEYRKEFWGEGQMWFWYKRWNYEKFTWPSSFTVPQDGYLIPIPQSQTMFD</sequence>
<dbReference type="InterPro" id="IPR033985">
    <property type="entry name" value="SusD-like_N"/>
</dbReference>
<protein>
    <recommendedName>
        <fullName evidence="1">SusD-like N-terminal domain-containing protein</fullName>
    </recommendedName>
</protein>